<keyword evidence="8" id="KW-0963">Cytoplasm</keyword>
<dbReference type="CDD" id="cd06557">
    <property type="entry name" value="KPHMT-like"/>
    <property type="match status" value="1"/>
</dbReference>
<feature type="binding site" evidence="8 11">
    <location>
        <position position="115"/>
    </location>
    <ligand>
        <name>Mg(2+)</name>
        <dbReference type="ChEBI" id="CHEBI:18420"/>
    </ligand>
</feature>
<comment type="catalytic activity">
    <reaction evidence="8">
        <text>(6R)-5,10-methylene-5,6,7,8-tetrahydrofolate + 3-methyl-2-oxobutanoate + H2O = 2-dehydropantoate + (6S)-5,6,7,8-tetrahydrofolate</text>
        <dbReference type="Rhea" id="RHEA:11824"/>
        <dbReference type="ChEBI" id="CHEBI:11561"/>
        <dbReference type="ChEBI" id="CHEBI:11851"/>
        <dbReference type="ChEBI" id="CHEBI:15377"/>
        <dbReference type="ChEBI" id="CHEBI:15636"/>
        <dbReference type="ChEBI" id="CHEBI:57453"/>
        <dbReference type="EC" id="2.1.2.11"/>
    </reaction>
</comment>
<evidence type="ECO:0000313" key="13">
    <source>
        <dbReference type="Proteomes" id="UP000823934"/>
    </source>
</evidence>
<dbReference type="SUPFAM" id="SSF51621">
    <property type="entry name" value="Phosphoenolpyruvate/pyruvate domain"/>
    <property type="match status" value="1"/>
</dbReference>
<comment type="subunit">
    <text evidence="3 8">Homodecamer; pentamer of dimers.</text>
</comment>
<dbReference type="InterPro" id="IPR040442">
    <property type="entry name" value="Pyrv_kinase-like_dom_sf"/>
</dbReference>
<feature type="binding site" evidence="8 11">
    <location>
        <position position="45"/>
    </location>
    <ligand>
        <name>Mg(2+)</name>
        <dbReference type="ChEBI" id="CHEBI:18420"/>
    </ligand>
</feature>
<dbReference type="GO" id="GO:0003864">
    <property type="term" value="F:3-methyl-2-oxobutanoate hydroxymethyltransferase activity"/>
    <property type="evidence" value="ECO:0007669"/>
    <property type="project" value="UniProtKB-UniRule"/>
</dbReference>
<reference evidence="12" key="1">
    <citation type="journal article" date="2021" name="PeerJ">
        <title>Extensive microbial diversity within the chicken gut microbiome revealed by metagenomics and culture.</title>
        <authorList>
            <person name="Gilroy R."/>
            <person name="Ravi A."/>
            <person name="Getino M."/>
            <person name="Pursley I."/>
            <person name="Horton D.L."/>
            <person name="Alikhan N.F."/>
            <person name="Baker D."/>
            <person name="Gharbi K."/>
            <person name="Hall N."/>
            <person name="Watson M."/>
            <person name="Adriaenssens E.M."/>
            <person name="Foster-Nyarko E."/>
            <person name="Jarju S."/>
            <person name="Secka A."/>
            <person name="Antonio M."/>
            <person name="Oren A."/>
            <person name="Chaudhuri R.R."/>
            <person name="La Ragione R."/>
            <person name="Hildebrand F."/>
            <person name="Pallen M.J."/>
        </authorList>
    </citation>
    <scope>NUCLEOTIDE SEQUENCE</scope>
    <source>
        <strain evidence="12">CHK160-9182</strain>
    </source>
</reference>
<feature type="binding site" evidence="8 10">
    <location>
        <position position="113"/>
    </location>
    <ligand>
        <name>3-methyl-2-oxobutanoate</name>
        <dbReference type="ChEBI" id="CHEBI:11851"/>
    </ligand>
</feature>
<sequence>MQKIRVTDLARMKMTGEKITMLTCYDASFAREMARAGVETVLVGDSLGMVVQGHPSTLPVTLEEMIYHTENIARGNRHSFIIADLPFGAYEASKEDAFYAAAQLMKAGAEMIKLEGDQNVAAITEFLTKRGIPVCAHIGLLPQSVNILGGYAVQGRELQLAAKLIEDGRAHQAAGAQLLVVECVLAEVGEALSTALSIPVIGIGAGAGTDGQVLVMHDMLGMKGDITPRFVKDFLAESIQSGDASIQGAFKAYVKAVKEETFPAQEHCF</sequence>
<dbReference type="HAMAP" id="MF_00156">
    <property type="entry name" value="PanB"/>
    <property type="match status" value="1"/>
</dbReference>
<proteinExistence type="inferred from homology"/>
<dbReference type="GO" id="GO:0000287">
    <property type="term" value="F:magnesium ion binding"/>
    <property type="evidence" value="ECO:0007669"/>
    <property type="project" value="TreeGrafter"/>
</dbReference>
<dbReference type="NCBIfam" id="TIGR00222">
    <property type="entry name" value="panB"/>
    <property type="match status" value="1"/>
</dbReference>
<dbReference type="AlphaFoldDB" id="A0A9D1TV29"/>
<dbReference type="Pfam" id="PF02548">
    <property type="entry name" value="Pantoate_transf"/>
    <property type="match status" value="1"/>
</dbReference>
<comment type="pathway">
    <text evidence="1 8">Cofactor biosynthesis; (R)-pantothenate biosynthesis; (R)-pantoate from 3-methyl-2-oxobutanoate: step 1/2.</text>
</comment>
<evidence type="ECO:0000256" key="6">
    <source>
        <dbReference type="ARBA" id="ARBA00022723"/>
    </source>
</evidence>
<keyword evidence="4 8" id="KW-0566">Pantothenate biosynthesis</keyword>
<feature type="binding site" evidence="8 11">
    <location>
        <position position="84"/>
    </location>
    <ligand>
        <name>Mg(2+)</name>
        <dbReference type="ChEBI" id="CHEBI:18420"/>
    </ligand>
</feature>
<comment type="caution">
    <text evidence="12">The sequence shown here is derived from an EMBL/GenBank/DDBJ whole genome shotgun (WGS) entry which is preliminary data.</text>
</comment>
<evidence type="ECO:0000256" key="4">
    <source>
        <dbReference type="ARBA" id="ARBA00022655"/>
    </source>
</evidence>
<evidence type="ECO:0000256" key="9">
    <source>
        <dbReference type="PIRSR" id="PIRSR000388-1"/>
    </source>
</evidence>
<dbReference type="NCBIfam" id="NF001452">
    <property type="entry name" value="PRK00311.1"/>
    <property type="match status" value="1"/>
</dbReference>
<dbReference type="GO" id="GO:0015940">
    <property type="term" value="P:pantothenate biosynthetic process"/>
    <property type="evidence" value="ECO:0007669"/>
    <property type="project" value="UniProtKB-UniRule"/>
</dbReference>
<dbReference type="EMBL" id="DXHP01000194">
    <property type="protein sequence ID" value="HIW07427.1"/>
    <property type="molecule type" value="Genomic_DNA"/>
</dbReference>
<evidence type="ECO:0000256" key="5">
    <source>
        <dbReference type="ARBA" id="ARBA00022679"/>
    </source>
</evidence>
<dbReference type="GO" id="GO:0005737">
    <property type="term" value="C:cytoplasm"/>
    <property type="evidence" value="ECO:0007669"/>
    <property type="project" value="UniProtKB-SubCell"/>
</dbReference>
<comment type="similarity">
    <text evidence="2 8">Belongs to the PanB family.</text>
</comment>
<evidence type="ECO:0000256" key="10">
    <source>
        <dbReference type="PIRSR" id="PIRSR000388-2"/>
    </source>
</evidence>
<evidence type="ECO:0000256" key="8">
    <source>
        <dbReference type="HAMAP-Rule" id="MF_00156"/>
    </source>
</evidence>
<keyword evidence="5 8" id="KW-0808">Transferase</keyword>
<feature type="binding site" evidence="8 10">
    <location>
        <begin position="45"/>
        <end position="46"/>
    </location>
    <ligand>
        <name>3-methyl-2-oxobutanoate</name>
        <dbReference type="ChEBI" id="CHEBI:11851"/>
    </ligand>
</feature>
<dbReference type="Gene3D" id="3.20.20.60">
    <property type="entry name" value="Phosphoenolpyruvate-binding domains"/>
    <property type="match status" value="1"/>
</dbReference>
<evidence type="ECO:0000313" key="12">
    <source>
        <dbReference type="EMBL" id="HIW07427.1"/>
    </source>
</evidence>
<evidence type="ECO:0000256" key="7">
    <source>
        <dbReference type="ARBA" id="ARBA00056497"/>
    </source>
</evidence>
<evidence type="ECO:0000256" key="2">
    <source>
        <dbReference type="ARBA" id="ARBA00008676"/>
    </source>
</evidence>
<dbReference type="InterPro" id="IPR003700">
    <property type="entry name" value="Pantoate_hydroxy_MeTrfase"/>
</dbReference>
<gene>
    <name evidence="8 12" type="primary">panB</name>
    <name evidence="12" type="ORF">H9889_08925</name>
</gene>
<comment type="function">
    <text evidence="7 8">Catalyzes the reversible reaction in which hydroxymethyl group from 5,10-methylenetetrahydrofolate is transferred onto alpha-ketoisovalerate to form ketopantoate.</text>
</comment>
<dbReference type="InterPro" id="IPR015813">
    <property type="entry name" value="Pyrv/PenolPyrv_kinase-like_dom"/>
</dbReference>
<accession>A0A9D1TV29</accession>
<dbReference type="FunFam" id="3.20.20.60:FF:000003">
    <property type="entry name" value="3-methyl-2-oxobutanoate hydroxymethyltransferase"/>
    <property type="match status" value="1"/>
</dbReference>
<dbReference type="PANTHER" id="PTHR20881">
    <property type="entry name" value="3-METHYL-2-OXOBUTANOATE HYDROXYMETHYLTRANSFERASE"/>
    <property type="match status" value="1"/>
</dbReference>
<feature type="binding site" evidence="8 10">
    <location>
        <position position="84"/>
    </location>
    <ligand>
        <name>3-methyl-2-oxobutanoate</name>
        <dbReference type="ChEBI" id="CHEBI:11851"/>
    </ligand>
</feature>
<evidence type="ECO:0000256" key="3">
    <source>
        <dbReference type="ARBA" id="ARBA00011424"/>
    </source>
</evidence>
<dbReference type="PIRSF" id="PIRSF000388">
    <property type="entry name" value="Pantoate_hydroxy_MeTrfase"/>
    <property type="match status" value="1"/>
</dbReference>
<dbReference type="Proteomes" id="UP000823934">
    <property type="component" value="Unassembled WGS sequence"/>
</dbReference>
<name>A0A9D1TV29_9GAMM</name>
<organism evidence="12 13">
    <name type="scientific">Candidatus Ignatzschineria merdigallinarum</name>
    <dbReference type="NCBI Taxonomy" id="2838621"/>
    <lineage>
        <taxon>Bacteria</taxon>
        <taxon>Pseudomonadati</taxon>
        <taxon>Pseudomonadota</taxon>
        <taxon>Gammaproteobacteria</taxon>
        <taxon>Cardiobacteriales</taxon>
        <taxon>Ignatzschineriaceae</taxon>
        <taxon>Ignatzschineria</taxon>
    </lineage>
</organism>
<comment type="cofactor">
    <cofactor evidence="8 11">
        <name>Mg(2+)</name>
        <dbReference type="ChEBI" id="CHEBI:18420"/>
    </cofactor>
    <text evidence="8 11">Binds 1 Mg(2+) ion per subunit.</text>
</comment>
<comment type="subcellular location">
    <subcellularLocation>
        <location evidence="8">Cytoplasm</location>
    </subcellularLocation>
</comment>
<feature type="active site" description="Proton acceptor" evidence="8 9">
    <location>
        <position position="182"/>
    </location>
</feature>
<protein>
    <recommendedName>
        <fullName evidence="8">3-methyl-2-oxobutanoate hydroxymethyltransferase</fullName>
        <ecNumber evidence="8">2.1.2.11</ecNumber>
    </recommendedName>
    <alternativeName>
        <fullName evidence="8">Ketopantoate hydroxymethyltransferase</fullName>
        <shortName evidence="8">KPHMT</shortName>
    </alternativeName>
</protein>
<reference evidence="12" key="2">
    <citation type="submission" date="2021-04" db="EMBL/GenBank/DDBJ databases">
        <authorList>
            <person name="Gilroy R."/>
        </authorList>
    </citation>
    <scope>NUCLEOTIDE SEQUENCE</scope>
    <source>
        <strain evidence="12">CHK160-9182</strain>
    </source>
</reference>
<dbReference type="PANTHER" id="PTHR20881:SF0">
    <property type="entry name" value="3-METHYL-2-OXOBUTANOATE HYDROXYMETHYLTRANSFERASE"/>
    <property type="match status" value="1"/>
</dbReference>
<evidence type="ECO:0000256" key="11">
    <source>
        <dbReference type="PIRSR" id="PIRSR000388-3"/>
    </source>
</evidence>
<dbReference type="EC" id="2.1.2.11" evidence="8"/>
<keyword evidence="8 11" id="KW-0460">Magnesium</keyword>
<evidence type="ECO:0000256" key="1">
    <source>
        <dbReference type="ARBA" id="ARBA00005033"/>
    </source>
</evidence>
<keyword evidence="6 8" id="KW-0479">Metal-binding</keyword>